<gene>
    <name evidence="1" type="ORF">FHS09_003635</name>
</gene>
<dbReference type="AlphaFoldDB" id="A0A7W4ZAQ0"/>
<evidence type="ECO:0000313" key="1">
    <source>
        <dbReference type="EMBL" id="MBB3062786.1"/>
    </source>
</evidence>
<dbReference type="PANTHER" id="PTHR30087:SF0">
    <property type="entry name" value="INNER MEMBRANE PROTEIN"/>
    <property type="match status" value="1"/>
</dbReference>
<dbReference type="EMBL" id="JACHWZ010000020">
    <property type="protein sequence ID" value="MBB3062786.1"/>
    <property type="molecule type" value="Genomic_DNA"/>
</dbReference>
<proteinExistence type="predicted"/>
<protein>
    <submittedName>
        <fullName evidence="1">Uncharacterized protein YbbK (DUF523 family)</fullName>
    </submittedName>
</protein>
<dbReference type="Proteomes" id="UP000535937">
    <property type="component" value="Unassembled WGS sequence"/>
</dbReference>
<dbReference type="RefSeq" id="WP_183462381.1">
    <property type="nucleotide sequence ID" value="NZ_JACHWZ010000020.1"/>
</dbReference>
<dbReference type="InterPro" id="IPR007553">
    <property type="entry name" value="2-thiour_desulf"/>
</dbReference>
<organism evidence="1 2">
    <name type="scientific">Microbulbifer rhizosphaerae</name>
    <dbReference type="NCBI Taxonomy" id="1562603"/>
    <lineage>
        <taxon>Bacteria</taxon>
        <taxon>Pseudomonadati</taxon>
        <taxon>Pseudomonadota</taxon>
        <taxon>Gammaproteobacteria</taxon>
        <taxon>Cellvibrionales</taxon>
        <taxon>Microbulbiferaceae</taxon>
        <taxon>Microbulbifer</taxon>
    </lineage>
</organism>
<name>A0A7W4ZAQ0_9GAMM</name>
<sequence length="172" mass="18882">METSLKIPVGISLCLLGERVRYDGGHKLSRVCTELLGRHFDYRPFCPEVAAGLGVPRPPIHLVASDRGLRALGVGGRDFTRALLDYADSVTEQVRQLSGFILMERSPSCGLVSTPRHGSAGGAAGEPGAGLFAGRLREHFPDLPMEEAGRLRDPDIRERFIERVSAYHSRFR</sequence>
<comment type="caution">
    <text evidence="1">The sequence shown here is derived from an EMBL/GenBank/DDBJ whole genome shotgun (WGS) entry which is preliminary data.</text>
</comment>
<keyword evidence="2" id="KW-1185">Reference proteome</keyword>
<evidence type="ECO:0000313" key="2">
    <source>
        <dbReference type="Proteomes" id="UP000535937"/>
    </source>
</evidence>
<dbReference type="Pfam" id="PF04463">
    <property type="entry name" value="2-thiour_desulf"/>
    <property type="match status" value="1"/>
</dbReference>
<accession>A0A7W4ZAQ0</accession>
<dbReference type="PANTHER" id="PTHR30087">
    <property type="entry name" value="INNER MEMBRANE PROTEIN"/>
    <property type="match status" value="1"/>
</dbReference>
<reference evidence="1 2" key="1">
    <citation type="submission" date="2020-08" db="EMBL/GenBank/DDBJ databases">
        <title>Genomic Encyclopedia of Type Strains, Phase III (KMG-III): the genomes of soil and plant-associated and newly described type strains.</title>
        <authorList>
            <person name="Whitman W."/>
        </authorList>
    </citation>
    <scope>NUCLEOTIDE SEQUENCE [LARGE SCALE GENOMIC DNA]</scope>
    <source>
        <strain evidence="1 2">CECT 8799</strain>
    </source>
</reference>